<dbReference type="InterPro" id="IPR052176">
    <property type="entry name" value="Glycosyl_Hydrlase_43_Enz"/>
</dbReference>
<keyword evidence="2 7" id="KW-0624">Polysaccharide degradation</keyword>
<dbReference type="PANTHER" id="PTHR43772">
    <property type="entry name" value="ENDO-1,4-BETA-XYLANASE"/>
    <property type="match status" value="1"/>
</dbReference>
<sequence length="613" mass="70909">MKKYYCNPINVPYRYQFNMDPRSNGKLQIDREAADPSMILFHGKYYLFASMNLSVWVSEDLVHWESHRLPVNLPLYDYAPDARVCGDYVYFCASKRGEVCNYYRTKDIIEGPYEEIPGTFDFWDPNLFFDDDGKVYFYWGCSNQTPVWGVELEPESMKPKTEWKELLFGDGYTRGYERMGVDHCEFPRSDEEVEAMFQAYVKQSKVPIEQVPKAYIPAIKGMFTRRPFIEGPWMDKYKGRYYLQYACPGTEYNCYADGVYVADHPLGPFTPAKNNPYSYHPGGFMPGAGHGSTMWDLQQNLWHTATMRISVNHQFERRVGLWPAGFDSDGELFCNQNYGDWPIAVEDGRMDPWKEPEWFLLNYAKPAKASSFVKGKEPEKAFDENAKTWWRAADSESGQWLETDLETVMDVRAIQINFADDALPIDSPGKIQGSETQPRYIEERDLVTRWKLEGSLDGAEYFMIEDKSKADTDLPHDLVIREEGMQVRYLRLTIVEIPYHVDPCISGLRVFGKGAGDKPVPPKYNAVKSEDELDLLVSIEETADAIGYNILWGHEEERLYHSYQIYRNPESVQKAVKHQVEKRIGALVKGKEYFVRVDSYNENGITHGVVKKV</sequence>
<protein>
    <submittedName>
        <fullName evidence="7">1,4-beta-xylanase</fullName>
    </submittedName>
</protein>
<evidence type="ECO:0000256" key="5">
    <source>
        <dbReference type="ARBA" id="ARBA00023295"/>
    </source>
</evidence>
<dbReference type="InterPro" id="IPR000421">
    <property type="entry name" value="FA58C"/>
</dbReference>
<dbReference type="PANTHER" id="PTHR43772:SF2">
    <property type="entry name" value="PUTATIVE (AFU_ORTHOLOGUE AFUA_2G04480)-RELATED"/>
    <property type="match status" value="1"/>
</dbReference>
<evidence type="ECO:0000259" key="6">
    <source>
        <dbReference type="PROSITE" id="PS50022"/>
    </source>
</evidence>
<accession>A0A2N5NLN9</accession>
<evidence type="ECO:0000313" key="7">
    <source>
        <dbReference type="EMBL" id="PLT57823.1"/>
    </source>
</evidence>
<dbReference type="Gene3D" id="2.115.10.20">
    <property type="entry name" value="Glycosyl hydrolase domain, family 43"/>
    <property type="match status" value="1"/>
</dbReference>
<keyword evidence="5 7" id="KW-0326">Glycosidase</keyword>
<dbReference type="SUPFAM" id="SSF75005">
    <property type="entry name" value="Arabinanase/levansucrase/invertase"/>
    <property type="match status" value="1"/>
</dbReference>
<evidence type="ECO:0000256" key="1">
    <source>
        <dbReference type="ARBA" id="ARBA00009865"/>
    </source>
</evidence>
<dbReference type="Pfam" id="PF04616">
    <property type="entry name" value="Glyco_hydro_43"/>
    <property type="match status" value="2"/>
</dbReference>
<comment type="similarity">
    <text evidence="1">Belongs to the glycosyl hydrolase 43 family.</text>
</comment>
<keyword evidence="2 7" id="KW-0858">Xylan degradation</keyword>
<dbReference type="InterPro" id="IPR006710">
    <property type="entry name" value="Glyco_hydro_43"/>
</dbReference>
<name>A0A2N5NLN9_MEDGN</name>
<evidence type="ECO:0000313" key="8">
    <source>
        <dbReference type="Proteomes" id="UP000234849"/>
    </source>
</evidence>
<gene>
    <name evidence="7" type="ORF">CDL18_02370</name>
</gene>
<keyword evidence="3 7" id="KW-0378">Hydrolase</keyword>
<dbReference type="Proteomes" id="UP000234849">
    <property type="component" value="Unassembled WGS sequence"/>
</dbReference>
<organism evidence="7 8">
    <name type="scientific">Mediterraneibacter gnavus</name>
    <name type="common">Ruminococcus gnavus</name>
    <dbReference type="NCBI Taxonomy" id="33038"/>
    <lineage>
        <taxon>Bacteria</taxon>
        <taxon>Bacillati</taxon>
        <taxon>Bacillota</taxon>
        <taxon>Clostridia</taxon>
        <taxon>Lachnospirales</taxon>
        <taxon>Lachnospiraceae</taxon>
        <taxon>Mediterraneibacter</taxon>
    </lineage>
</organism>
<evidence type="ECO:0000256" key="4">
    <source>
        <dbReference type="ARBA" id="ARBA00023277"/>
    </source>
</evidence>
<dbReference type="CDD" id="cd08982">
    <property type="entry name" value="GH43-like"/>
    <property type="match status" value="1"/>
</dbReference>
<dbReference type="GO" id="GO:0004553">
    <property type="term" value="F:hydrolase activity, hydrolyzing O-glycosyl compounds"/>
    <property type="evidence" value="ECO:0007669"/>
    <property type="project" value="InterPro"/>
</dbReference>
<dbReference type="GO" id="GO:0045493">
    <property type="term" value="P:xylan catabolic process"/>
    <property type="evidence" value="ECO:0007669"/>
    <property type="project" value="UniProtKB-KW"/>
</dbReference>
<dbReference type="PROSITE" id="PS50022">
    <property type="entry name" value="FA58C_3"/>
    <property type="match status" value="1"/>
</dbReference>
<dbReference type="RefSeq" id="WP_101879109.1">
    <property type="nucleotide sequence ID" value="NZ_JAAIMS010000031.1"/>
</dbReference>
<comment type="caution">
    <text evidence="7">The sequence shown here is derived from an EMBL/GenBank/DDBJ whole genome shotgun (WGS) entry which is preliminary data.</text>
</comment>
<keyword evidence="4" id="KW-0119">Carbohydrate metabolism</keyword>
<evidence type="ECO:0000256" key="2">
    <source>
        <dbReference type="ARBA" id="ARBA00022651"/>
    </source>
</evidence>
<reference evidence="7 8" key="1">
    <citation type="journal article" date="2017" name="Genome Med.">
        <title>A novel Ruminococcus gnavus clade enriched in inflammatory bowel disease patients.</title>
        <authorList>
            <person name="Hall A.B."/>
            <person name="Yassour M."/>
            <person name="Sauk J."/>
            <person name="Garner A."/>
            <person name="Jiang X."/>
            <person name="Arthur T."/>
            <person name="Lagoudas G.K."/>
            <person name="Vatanen T."/>
            <person name="Fornelos N."/>
            <person name="Wilson R."/>
            <person name="Bertha M."/>
            <person name="Cohen M."/>
            <person name="Garber J."/>
            <person name="Khalili H."/>
            <person name="Gevers D."/>
            <person name="Ananthakrishnan A.N."/>
            <person name="Kugathasan S."/>
            <person name="Lander E.S."/>
            <person name="Blainey P."/>
            <person name="Vlamakis H."/>
            <person name="Xavier R.J."/>
            <person name="Huttenhower C."/>
        </authorList>
    </citation>
    <scope>NUCLEOTIDE SEQUENCE [LARGE SCALE GENOMIC DNA]</scope>
    <source>
        <strain evidence="7 8">RJX1118</strain>
    </source>
</reference>
<dbReference type="InterPro" id="IPR008979">
    <property type="entry name" value="Galactose-bd-like_sf"/>
</dbReference>
<dbReference type="SUPFAM" id="SSF49785">
    <property type="entry name" value="Galactose-binding domain-like"/>
    <property type="match status" value="1"/>
</dbReference>
<dbReference type="InterPro" id="IPR023296">
    <property type="entry name" value="Glyco_hydro_beta-prop_sf"/>
</dbReference>
<evidence type="ECO:0000256" key="3">
    <source>
        <dbReference type="ARBA" id="ARBA00022801"/>
    </source>
</evidence>
<dbReference type="AlphaFoldDB" id="A0A2N5NLN9"/>
<dbReference type="Gene3D" id="2.60.120.260">
    <property type="entry name" value="Galactose-binding domain-like"/>
    <property type="match status" value="1"/>
</dbReference>
<dbReference type="EMBL" id="NIHM01000002">
    <property type="protein sequence ID" value="PLT57823.1"/>
    <property type="molecule type" value="Genomic_DNA"/>
</dbReference>
<proteinExistence type="inferred from homology"/>
<feature type="domain" description="F5/8 type C" evidence="6">
    <location>
        <begin position="334"/>
        <end position="513"/>
    </location>
</feature>